<gene>
    <name evidence="2" type="ORF">N7450_004296</name>
</gene>
<dbReference type="GO" id="GO:0016747">
    <property type="term" value="F:acyltransferase activity, transferring groups other than amino-acyl groups"/>
    <property type="evidence" value="ECO:0007669"/>
    <property type="project" value="TreeGrafter"/>
</dbReference>
<evidence type="ECO:0000313" key="3">
    <source>
        <dbReference type="Proteomes" id="UP001216150"/>
    </source>
</evidence>
<sequence>MSASEMTSDDIPVGFWPAPAMIDGALFAKGAPVFTASVFGFPDNAVGLCARIHHNAVDATGFCEVMQIWAKNMTEETFEFHGISQGRTERLLTALPPALEESSDLSLEDLFKRHSEYSKIPPAFPSEFPSCTSKDFRIFAHWIDVLKELLRKSASTIPTTNSILSALIWGSITRTRLRRDPTLENNMSRLCTAVNTRKRINQGKFVDESHYFGNAVVYSLSSCSAASLAKSDETPVSELARIGEEITQSYSESVINPHHIAETCHPLEKLEDYRSVFVGWDLFGSRDLTITSWADLELYDMNFEELLGYPQFIRMPYIEADGVVIVLPRKKAIAGPEDKLEVIIMFAHSEMASLETDSMWQTLGSAREAKI</sequence>
<keyword evidence="3" id="KW-1185">Reference proteome</keyword>
<reference evidence="2 3" key="1">
    <citation type="journal article" date="2023" name="IMA Fungus">
        <title>Comparative genomic study of the Penicillium genus elucidates a diverse pangenome and 15 lateral gene transfer events.</title>
        <authorList>
            <person name="Petersen C."/>
            <person name="Sorensen T."/>
            <person name="Nielsen M.R."/>
            <person name="Sondergaard T.E."/>
            <person name="Sorensen J.L."/>
            <person name="Fitzpatrick D.A."/>
            <person name="Frisvad J.C."/>
            <person name="Nielsen K.L."/>
        </authorList>
    </citation>
    <scope>NUCLEOTIDE SEQUENCE [LARGE SCALE GENOMIC DNA]</scope>
    <source>
        <strain evidence="2 3">IBT 29057</strain>
    </source>
</reference>
<dbReference type="InterPro" id="IPR023213">
    <property type="entry name" value="CAT-like_dom_sf"/>
</dbReference>
<dbReference type="AlphaFoldDB" id="A0AAD6GW76"/>
<name>A0AAD6GW76_9EURO</name>
<keyword evidence="1" id="KW-0808">Transferase</keyword>
<proteinExistence type="predicted"/>
<dbReference type="Gene3D" id="3.30.559.10">
    <property type="entry name" value="Chloramphenicol acetyltransferase-like domain"/>
    <property type="match status" value="2"/>
</dbReference>
<dbReference type="PANTHER" id="PTHR31642:SF310">
    <property type="entry name" value="FATTY ALCOHOL:CAFFEOYL-COA ACYLTRANSFERASE"/>
    <property type="match status" value="1"/>
</dbReference>
<accession>A0AAD6GW76</accession>
<dbReference type="InterPro" id="IPR050317">
    <property type="entry name" value="Plant_Fungal_Acyltransferase"/>
</dbReference>
<evidence type="ECO:0000313" key="2">
    <source>
        <dbReference type="EMBL" id="KAJ5590324.1"/>
    </source>
</evidence>
<evidence type="ECO:0000256" key="1">
    <source>
        <dbReference type="ARBA" id="ARBA00022679"/>
    </source>
</evidence>
<protein>
    <submittedName>
        <fullName evidence="2">Uncharacterized protein</fullName>
    </submittedName>
</protein>
<dbReference type="Pfam" id="PF02458">
    <property type="entry name" value="Transferase"/>
    <property type="match status" value="1"/>
</dbReference>
<comment type="caution">
    <text evidence="2">The sequence shown here is derived from an EMBL/GenBank/DDBJ whole genome shotgun (WGS) entry which is preliminary data.</text>
</comment>
<organism evidence="2 3">
    <name type="scientific">Penicillium hetheringtonii</name>
    <dbReference type="NCBI Taxonomy" id="911720"/>
    <lineage>
        <taxon>Eukaryota</taxon>
        <taxon>Fungi</taxon>
        <taxon>Dikarya</taxon>
        <taxon>Ascomycota</taxon>
        <taxon>Pezizomycotina</taxon>
        <taxon>Eurotiomycetes</taxon>
        <taxon>Eurotiomycetidae</taxon>
        <taxon>Eurotiales</taxon>
        <taxon>Aspergillaceae</taxon>
        <taxon>Penicillium</taxon>
    </lineage>
</organism>
<dbReference type="PANTHER" id="PTHR31642">
    <property type="entry name" value="TRICHOTHECENE 3-O-ACETYLTRANSFERASE"/>
    <property type="match status" value="1"/>
</dbReference>
<dbReference type="EMBL" id="JAQJAC010000003">
    <property type="protein sequence ID" value="KAJ5590324.1"/>
    <property type="molecule type" value="Genomic_DNA"/>
</dbReference>
<dbReference type="Proteomes" id="UP001216150">
    <property type="component" value="Unassembled WGS sequence"/>
</dbReference>